<dbReference type="PANTHER" id="PTHR24006">
    <property type="entry name" value="UBIQUITIN CARBOXYL-TERMINAL HYDROLASE"/>
    <property type="match status" value="1"/>
</dbReference>
<feature type="region of interest" description="Disordered" evidence="1">
    <location>
        <begin position="1"/>
        <end position="57"/>
    </location>
</feature>
<name>A0ABN9V783_9DINO</name>
<feature type="region of interest" description="Disordered" evidence="1">
    <location>
        <begin position="1104"/>
        <end position="1126"/>
    </location>
</feature>
<feature type="compositionally biased region" description="Low complexity" evidence="1">
    <location>
        <begin position="22"/>
        <end position="35"/>
    </location>
</feature>
<sequence>MAARDNTDYCRGGASRGGGGAAAAATASSDRPAGAQKTPAKSERMVERVPSQHQSAHNVKAETAADAQRSDADTVIPVLPGLRNPRWYCFMSASVQALFALPGVRVALRAARQGRAGEWAGWRFADRGSEQQRSRREPNFDALLAETLREMESSPGPLPAQLQALPRVFYSGTQEDAGEMLQELVDAGRAPIVSAQFQMEKVERLVCAKVGCNGSPAVEGHRKFTCLTVPISNGMRGAVRTMQEAIDSSCRGEVMEAACRWACPRGCDCRRAKKEWRLTRAPQCLWVQLIAQDFDLASQRVWKIPHAVVPSEELVISGRKYELVSCVFHHGEGFHTGHYNACVRTTGCDGPVWEMRDDGDARRSAPPSDESEWRVAADSSVHILLCARVPATPGPAGSRVAGPKGGGSASSSSAGDASRGAASGDAAALWSTEGARTSRHSSRDDAGDRDGVSQRDGSVMQGVGAKRGGAPAVHILPRDLLAAVRVIREADCRALRLLRNPRVAPEAWDVPGLEFVPGELRARLWREWGGAESLGRVMQETWVRAWPGWERAWDALAGASDAEDRCRVVEEYTVKFMEFLMGHWCMSAEVHATEWVAGESATGKSRARVVDNEAEGRAGAAHVHRVRAVGNGHVSADGSRGSREEGLRATAGLLKDHPTVPDVSVHGRALKNDAIFGCGAVVLPHAHCAFRDCGWQGSSDAELRAHVVSLHREVLQEVAVTLACHGEDEAKRTETQCWSAYNEAIAWKVRAFVREHMTVDAYVERLGEVDATGEGSSGVHLRDRMEVFDDWHVSVPSEEGPVRVLCCPEDMRCGSGVWHSENTACSCCEAPLCGECGNAMAGARGEAALPPAALANDMMAFYSPEELFGRKVTVLEMICASVCITSMVCFTLEKRHRKERAFDMETGGNEVRMAARGNATSFPMPWTDLLAQLTAADASAAEGHAPPLPRTGAELAGVASVILKSGGDDDTAASMASFVHQALVRRKVVVELIEGAKARGHRAYQHVDMDDVRKRAMELPEKGVPAEIMLLVPLDDALDKVQMQKAATPVPRPHGVKEAAEILESTKTNAVVCEKSSFDEGDINAQRIEAVRAFVQRLDEDCVHGEADETSSSSAEEGDDGQTERACKRACVREEAASGAEEAPREIMKRGMLAQATSEGKRVDRLRVRTGNVMMDQFEPWYFGVAFAFLFKYCTGMPDCPEFMKRPRQRRGSGAPRVELPLWVRIMSRRVESQLCRDWHFGFVSWNLVFRSAVNLSKTWFTYVAPSTTGEVEQLTPEEIGEGAKQIYRALDGKYVDINNRKQKVKGDMTKVRHVPSSGRAAHKLLNHIEHTSRRLPGTQEARRVLRFETNALRVRYGVPIFVTFSPDEGHNLLMVRLSRTRRQDPIHRAAEDEAQSRLAGALRERPDLPQQKMAWLQRHDKESGDLYGFLPIAEGMPVALTDHIDRSDEKNLLRGRVGRVQSWICDGDGGHDQVARGGETIAKKTPKVIFVLFDEGDDGKGGRKPCKWTIEGLRTPGLHPVVPQKKDWFVDKGRAQPRLKVKRRQFPLAPAFGVTAHAAQGQTFKQGVIVDLSIGGGTSPLSSYVALTRVQRREDMLIFRPFDIAPYQKKDERRGPDLLLRTLRGEELDWAAIEKEFMPSGRCAVCGCMKYKNMYPTVGQWSRADGLRVCSVRLEDKKRAGTPWQCMECALWKCQEAFHVSQHHPSKLTTRRCLDCPERRNCRVCDARKYEEGFAPYQWGLAGNSRCKGGMCLECEELKTHLKCSRCGQLKLRVEYAKTEQVIDEPTCKACKKLQREQEKARPAEAKRVVCSQCGESKSKAEFSAHTLCNVSKASIACTQCVDAAAAQRDTAARKDGKDCVVCEVVQRRECFSKWMWGGVADRDRKCKRCVAGAKLPRGWWSGPEPAAAMDTVVVSEGSLGAADRAAAAELLLAERRGWLKYGAHPGRDKLDKSCTDAILAHHELARDIPELKDQEDNVITEWAELQGKMIRSMFRHLYDPIRKEQTGGKTPSWLVTLRAKQQAAGAPRRAAAPTPPAACAADSTTTTQYKVDYDATTRVAFRRAKGTAPEPTVDIYAEEDAKGHHFMWAKWPDGYVSELSTLTVSAWRGMHVAAGGKNSLKLLSAEGADGTTCVASLKQLDRDNPGVVVKVDGSQKAQLSFKAVPEGYARKYAVTWVKLLAANKMKVEDLKAKKAEVEKIHSSGSAKKRPAASDGGGGGGGGCAKRPPAAQPADDVGGGCISKAESDPGDGEDGRGEDDGGKVSPGQSEVEQIGPPMPFGLFDQMRNFGGST</sequence>
<evidence type="ECO:0000313" key="3">
    <source>
        <dbReference type="EMBL" id="CAK0868454.1"/>
    </source>
</evidence>
<feature type="compositionally biased region" description="Basic and acidic residues" evidence="1">
    <location>
        <begin position="2254"/>
        <end position="2263"/>
    </location>
</feature>
<dbReference type="SUPFAM" id="SSF52540">
    <property type="entry name" value="P-loop containing nucleoside triphosphate hydrolases"/>
    <property type="match status" value="1"/>
</dbReference>
<evidence type="ECO:0000313" key="4">
    <source>
        <dbReference type="Proteomes" id="UP001189429"/>
    </source>
</evidence>
<dbReference type="PROSITE" id="PS50235">
    <property type="entry name" value="USP_3"/>
    <property type="match status" value="1"/>
</dbReference>
<dbReference type="Proteomes" id="UP001189429">
    <property type="component" value="Unassembled WGS sequence"/>
</dbReference>
<reference evidence="3" key="1">
    <citation type="submission" date="2023-10" db="EMBL/GenBank/DDBJ databases">
        <authorList>
            <person name="Chen Y."/>
            <person name="Shah S."/>
            <person name="Dougan E. K."/>
            <person name="Thang M."/>
            <person name="Chan C."/>
        </authorList>
    </citation>
    <scope>NUCLEOTIDE SEQUENCE [LARGE SCALE GENOMIC DNA]</scope>
</reference>
<dbReference type="InterPro" id="IPR027417">
    <property type="entry name" value="P-loop_NTPase"/>
</dbReference>
<organism evidence="3 4">
    <name type="scientific">Prorocentrum cordatum</name>
    <dbReference type="NCBI Taxonomy" id="2364126"/>
    <lineage>
        <taxon>Eukaryota</taxon>
        <taxon>Sar</taxon>
        <taxon>Alveolata</taxon>
        <taxon>Dinophyceae</taxon>
        <taxon>Prorocentrales</taxon>
        <taxon>Prorocentraceae</taxon>
        <taxon>Prorocentrum</taxon>
    </lineage>
</organism>
<evidence type="ECO:0000256" key="1">
    <source>
        <dbReference type="SAM" id="MobiDB-lite"/>
    </source>
</evidence>
<feature type="compositionally biased region" description="Gly residues" evidence="1">
    <location>
        <begin position="2216"/>
        <end position="2225"/>
    </location>
</feature>
<feature type="compositionally biased region" description="Low complexity" evidence="1">
    <location>
        <begin position="409"/>
        <end position="428"/>
    </location>
</feature>
<feature type="region of interest" description="Disordered" evidence="1">
    <location>
        <begin position="2200"/>
        <end position="2294"/>
    </location>
</feature>
<protein>
    <recommendedName>
        <fullName evidence="2">USP domain-containing protein</fullName>
    </recommendedName>
</protein>
<evidence type="ECO:0000259" key="2">
    <source>
        <dbReference type="PROSITE" id="PS50235"/>
    </source>
</evidence>
<gene>
    <name evidence="3" type="ORF">PCOR1329_LOCUS55113</name>
</gene>
<dbReference type="InterPro" id="IPR050164">
    <property type="entry name" value="Peptidase_C19"/>
</dbReference>
<proteinExistence type="predicted"/>
<comment type="caution">
    <text evidence="3">The sequence shown here is derived from an EMBL/GenBank/DDBJ whole genome shotgun (WGS) entry which is preliminary data.</text>
</comment>
<keyword evidence="4" id="KW-1185">Reference proteome</keyword>
<dbReference type="InterPro" id="IPR001394">
    <property type="entry name" value="Peptidase_C19_UCH"/>
</dbReference>
<dbReference type="CDD" id="cd02257">
    <property type="entry name" value="Peptidase_C19"/>
    <property type="match status" value="1"/>
</dbReference>
<feature type="domain" description="USP" evidence="2">
    <location>
        <begin position="80"/>
        <end position="389"/>
    </location>
</feature>
<accession>A0ABN9V783</accession>
<dbReference type="InterPro" id="IPR038765">
    <property type="entry name" value="Papain-like_cys_pep_sf"/>
</dbReference>
<dbReference type="Pfam" id="PF20209">
    <property type="entry name" value="DUF6570"/>
    <property type="match status" value="1"/>
</dbReference>
<dbReference type="InterPro" id="IPR028889">
    <property type="entry name" value="USP"/>
</dbReference>
<dbReference type="Pfam" id="PF00443">
    <property type="entry name" value="UCH"/>
    <property type="match status" value="1"/>
</dbReference>
<dbReference type="InterPro" id="IPR046700">
    <property type="entry name" value="DUF6570"/>
</dbReference>
<dbReference type="Gene3D" id="3.90.70.10">
    <property type="entry name" value="Cysteine proteinases"/>
    <property type="match status" value="1"/>
</dbReference>
<dbReference type="EMBL" id="CAUYUJ010016749">
    <property type="protein sequence ID" value="CAK0868454.1"/>
    <property type="molecule type" value="Genomic_DNA"/>
</dbReference>
<feature type="region of interest" description="Disordered" evidence="1">
    <location>
        <begin position="393"/>
        <end position="465"/>
    </location>
</feature>
<dbReference type="SUPFAM" id="SSF54001">
    <property type="entry name" value="Cysteine proteinases"/>
    <property type="match status" value="1"/>
</dbReference>
<feature type="compositionally biased region" description="Basic and acidic residues" evidence="1">
    <location>
        <begin position="441"/>
        <end position="453"/>
    </location>
</feature>